<dbReference type="GO" id="GO:0099558">
    <property type="term" value="P:maintenance of synapse structure"/>
    <property type="evidence" value="ECO:0007669"/>
    <property type="project" value="TreeGrafter"/>
</dbReference>
<evidence type="ECO:0000313" key="7">
    <source>
        <dbReference type="Proteomes" id="UP000005408"/>
    </source>
</evidence>
<dbReference type="Pfam" id="PF00386">
    <property type="entry name" value="C1q"/>
    <property type="match status" value="1"/>
</dbReference>
<feature type="domain" description="C1q" evidence="5">
    <location>
        <begin position="87"/>
        <end position="224"/>
    </location>
</feature>
<keyword evidence="7" id="KW-1185">Reference proteome</keyword>
<reference evidence="6" key="1">
    <citation type="submission" date="2022-08" db="UniProtKB">
        <authorList>
            <consortium name="EnsemblMetazoa"/>
        </authorList>
    </citation>
    <scope>IDENTIFICATION</scope>
    <source>
        <strain evidence="6">05x7-T-G4-1.051#20</strain>
    </source>
</reference>
<dbReference type="Proteomes" id="UP000005408">
    <property type="component" value="Unassembled WGS sequence"/>
</dbReference>
<comment type="subcellular location">
    <subcellularLocation>
        <location evidence="1">Secreted</location>
    </subcellularLocation>
</comment>
<keyword evidence="3 4" id="KW-0732">Signal</keyword>
<dbReference type="AlphaFoldDB" id="A0A8W8P5X3"/>
<dbReference type="PANTHER" id="PTHR22923:SF103">
    <property type="entry name" value="CEREBELLIN 20-RELATED"/>
    <property type="match status" value="1"/>
</dbReference>
<dbReference type="InterPro" id="IPR050822">
    <property type="entry name" value="Cerebellin_Synaptic_Org"/>
</dbReference>
<proteinExistence type="predicted"/>
<evidence type="ECO:0000256" key="1">
    <source>
        <dbReference type="ARBA" id="ARBA00004613"/>
    </source>
</evidence>
<evidence type="ECO:0000256" key="3">
    <source>
        <dbReference type="ARBA" id="ARBA00022729"/>
    </source>
</evidence>
<dbReference type="EnsemblMetazoa" id="G9372.3">
    <property type="protein sequence ID" value="G9372.3:cds"/>
    <property type="gene ID" value="G9372"/>
</dbReference>
<feature type="signal peptide" evidence="4">
    <location>
        <begin position="1"/>
        <end position="21"/>
    </location>
</feature>
<sequence>MESHVILASLVCFCLVSYVNCDEAAHQQSGDLIGRLMDTIQRLESRVKELETSAIYGQKEREDMRARFEDLSEKCDTEHSGIAKRQGNSNHNAFYAYMSTNLQYPHPDRTFVFDTVRTNVGSGYSNSSGLFTAPHAGTFVFAWTVVVDATSFVFSELSVNNVAMGNVISDSQENNEYHTTTGMVVAQLSHGDVVKVRSNPKVTIHGSVLSSNTHRTSFSGFQLY</sequence>
<evidence type="ECO:0000256" key="2">
    <source>
        <dbReference type="ARBA" id="ARBA00022525"/>
    </source>
</evidence>
<dbReference type="GO" id="GO:0005576">
    <property type="term" value="C:extracellular region"/>
    <property type="evidence" value="ECO:0007669"/>
    <property type="project" value="UniProtKB-SubCell"/>
</dbReference>
<dbReference type="PRINTS" id="PR00007">
    <property type="entry name" value="COMPLEMNTC1Q"/>
</dbReference>
<evidence type="ECO:0000256" key="4">
    <source>
        <dbReference type="SAM" id="SignalP"/>
    </source>
</evidence>
<accession>A0A8W8P5X3</accession>
<dbReference type="InterPro" id="IPR008983">
    <property type="entry name" value="Tumour_necrosis_fac-like_dom"/>
</dbReference>
<feature type="chain" id="PRO_5042432295" description="C1q domain-containing protein" evidence="4">
    <location>
        <begin position="22"/>
        <end position="224"/>
    </location>
</feature>
<organism evidence="6 7">
    <name type="scientific">Magallana gigas</name>
    <name type="common">Pacific oyster</name>
    <name type="synonym">Crassostrea gigas</name>
    <dbReference type="NCBI Taxonomy" id="29159"/>
    <lineage>
        <taxon>Eukaryota</taxon>
        <taxon>Metazoa</taxon>
        <taxon>Spiralia</taxon>
        <taxon>Lophotrochozoa</taxon>
        <taxon>Mollusca</taxon>
        <taxon>Bivalvia</taxon>
        <taxon>Autobranchia</taxon>
        <taxon>Pteriomorphia</taxon>
        <taxon>Ostreida</taxon>
        <taxon>Ostreoidea</taxon>
        <taxon>Ostreidae</taxon>
        <taxon>Magallana</taxon>
    </lineage>
</organism>
<dbReference type="OMA" id="AYMSTNL"/>
<dbReference type="PROSITE" id="PS50871">
    <property type="entry name" value="C1Q"/>
    <property type="match status" value="1"/>
</dbReference>
<dbReference type="SMART" id="SM00110">
    <property type="entry name" value="C1Q"/>
    <property type="match status" value="1"/>
</dbReference>
<evidence type="ECO:0000313" key="6">
    <source>
        <dbReference type="EnsemblMetazoa" id="G9372.3:cds"/>
    </source>
</evidence>
<name>A0A8W8P5X3_MAGGI</name>
<dbReference type="EnsemblMetazoa" id="G9372.2">
    <property type="protein sequence ID" value="G9372.2:cds"/>
    <property type="gene ID" value="G9372"/>
</dbReference>
<keyword evidence="2" id="KW-0964">Secreted</keyword>
<dbReference type="GO" id="GO:0045202">
    <property type="term" value="C:synapse"/>
    <property type="evidence" value="ECO:0007669"/>
    <property type="project" value="TreeGrafter"/>
</dbReference>
<evidence type="ECO:0000259" key="5">
    <source>
        <dbReference type="PROSITE" id="PS50871"/>
    </source>
</evidence>
<protein>
    <recommendedName>
        <fullName evidence="5">C1q domain-containing protein</fullName>
    </recommendedName>
</protein>
<dbReference type="InterPro" id="IPR001073">
    <property type="entry name" value="C1q_dom"/>
</dbReference>
<dbReference type="OrthoDB" id="6115931at2759"/>
<dbReference type="PANTHER" id="PTHR22923">
    <property type="entry name" value="CEREBELLIN-RELATED"/>
    <property type="match status" value="1"/>
</dbReference>
<dbReference type="Gene3D" id="2.60.120.40">
    <property type="match status" value="1"/>
</dbReference>
<dbReference type="SUPFAM" id="SSF49842">
    <property type="entry name" value="TNF-like"/>
    <property type="match status" value="1"/>
</dbReference>